<dbReference type="CDD" id="cd12215">
    <property type="entry name" value="ChiC_BD"/>
    <property type="match status" value="1"/>
</dbReference>
<dbReference type="Gene3D" id="2.10.10.90">
    <property type="match status" value="1"/>
</dbReference>
<dbReference type="InterPro" id="IPR036573">
    <property type="entry name" value="CBM_sf_5/12"/>
</dbReference>
<dbReference type="GO" id="GO:0005576">
    <property type="term" value="C:extracellular region"/>
    <property type="evidence" value="ECO:0007669"/>
    <property type="project" value="InterPro"/>
</dbReference>
<evidence type="ECO:0000259" key="2">
    <source>
        <dbReference type="SMART" id="SM00495"/>
    </source>
</evidence>
<keyword evidence="1" id="KW-0378">Hydrolase</keyword>
<dbReference type="InterPro" id="IPR003610">
    <property type="entry name" value="CBM5/12"/>
</dbReference>
<dbReference type="SUPFAM" id="SSF51055">
    <property type="entry name" value="Carbohydrate binding domain"/>
    <property type="match status" value="1"/>
</dbReference>
<organism evidence="3">
    <name type="scientific">uncultured Caudovirales phage</name>
    <dbReference type="NCBI Taxonomy" id="2100421"/>
    <lineage>
        <taxon>Viruses</taxon>
        <taxon>Duplodnaviria</taxon>
        <taxon>Heunggongvirae</taxon>
        <taxon>Uroviricota</taxon>
        <taxon>Caudoviricetes</taxon>
        <taxon>Peduoviridae</taxon>
        <taxon>Maltschvirus</taxon>
        <taxon>Maltschvirus maltsch</taxon>
    </lineage>
</organism>
<gene>
    <name evidence="3" type="ORF">UFOVP134_57</name>
</gene>
<dbReference type="SMART" id="SM00495">
    <property type="entry name" value="ChtBD3"/>
    <property type="match status" value="3"/>
</dbReference>
<evidence type="ECO:0000256" key="1">
    <source>
        <dbReference type="ARBA" id="ARBA00022801"/>
    </source>
</evidence>
<protein>
    <submittedName>
        <fullName evidence="3">ChiC_BD domain containing protein</fullName>
    </submittedName>
</protein>
<proteinExistence type="predicted"/>
<feature type="domain" description="Chitin-binding type-3" evidence="2">
    <location>
        <begin position="143"/>
        <end position="188"/>
    </location>
</feature>
<feature type="domain" description="Chitin-binding type-3" evidence="2">
    <location>
        <begin position="81"/>
        <end position="125"/>
    </location>
</feature>
<name>A0A6J5LD83_9CAUD</name>
<sequence length="440" mass="48195">MAAISVPVGDYQAPVDIANRGLQHVGARRIVTFQDNTKNAAEVSFCYDKLRKAELQRNIWTFSKRLAALRAVDTTVMKLNPAAYNSADTYVPGSVVTWNNHVYIAMQDIATSTQPDQWPQLWSLYFGPMTVSLWTVTGQPMGLTLWNSSVTYGAGAQVIGSDGNEYQSLQNNNTGNSPLTSPTYWTLLGLAPTQGPGYFAGELVYTPATESYQVYLSMINANTNIPGSVPAWSSTTVYNKDDVVTYSSTTYQSTGDLNYGNTPGVSGWEAIPDTQVTQQSGEGWLLLNATIQSIRFVYPIGAGPASQSETKNVFMLPNGYLRQARVDPKAGRYSLWGSETGEIADDYIFTDDYFVSSNSGPIIFCFVADICDVQQMHPLFCEGLACRVGLEVAEPLTQSTEKIGTTAKMYEKFMGEARTVNAIEQGAAQEPVDDWIATRR</sequence>
<dbReference type="Gene3D" id="2.10.10.20">
    <property type="entry name" value="Carbohydrate-binding module superfamily 5/12"/>
    <property type="match status" value="1"/>
</dbReference>
<dbReference type="GO" id="GO:0004553">
    <property type="term" value="F:hydrolase activity, hydrolyzing O-glycosyl compounds"/>
    <property type="evidence" value="ECO:0007669"/>
    <property type="project" value="InterPro"/>
</dbReference>
<dbReference type="EMBL" id="LR796258">
    <property type="protein sequence ID" value="CAB4132181.1"/>
    <property type="molecule type" value="Genomic_DNA"/>
</dbReference>
<dbReference type="GO" id="GO:0005975">
    <property type="term" value="P:carbohydrate metabolic process"/>
    <property type="evidence" value="ECO:0007669"/>
    <property type="project" value="InterPro"/>
</dbReference>
<dbReference type="GO" id="GO:0030246">
    <property type="term" value="F:carbohydrate binding"/>
    <property type="evidence" value="ECO:0007669"/>
    <property type="project" value="InterPro"/>
</dbReference>
<reference evidence="3" key="1">
    <citation type="submission" date="2020-04" db="EMBL/GenBank/DDBJ databases">
        <authorList>
            <person name="Chiriac C."/>
            <person name="Salcher M."/>
            <person name="Ghai R."/>
            <person name="Kavagutti S V."/>
        </authorList>
    </citation>
    <scope>NUCLEOTIDE SEQUENCE</scope>
</reference>
<evidence type="ECO:0000313" key="3">
    <source>
        <dbReference type="EMBL" id="CAB4132181.1"/>
    </source>
</evidence>
<feature type="domain" description="Chitin-binding type-3" evidence="2">
    <location>
        <begin position="229"/>
        <end position="271"/>
    </location>
</feature>
<accession>A0A6J5LD83</accession>